<dbReference type="PANTHER" id="PTHR10357">
    <property type="entry name" value="ALPHA-AMYLASE FAMILY MEMBER"/>
    <property type="match status" value="1"/>
</dbReference>
<proteinExistence type="inferred from homology"/>
<dbReference type="InterPro" id="IPR017853">
    <property type="entry name" value="GH"/>
</dbReference>
<accession>A0A7M4DQG2</accession>
<dbReference type="SMART" id="SM00642">
    <property type="entry name" value="Aamy"/>
    <property type="match status" value="1"/>
</dbReference>
<feature type="domain" description="Glycosyl hydrolase family 13 catalytic" evidence="3">
    <location>
        <begin position="32"/>
        <end position="443"/>
    </location>
</feature>
<keyword evidence="4" id="KW-0326">Glycosidase</keyword>
<dbReference type="Proteomes" id="UP000419743">
    <property type="component" value="Unassembled WGS sequence"/>
</dbReference>
<evidence type="ECO:0000259" key="3">
    <source>
        <dbReference type="SMART" id="SM00642"/>
    </source>
</evidence>
<dbReference type="EMBL" id="CACRYJ010000062">
    <property type="protein sequence ID" value="VZO39706.1"/>
    <property type="molecule type" value="Genomic_DNA"/>
</dbReference>
<dbReference type="SUPFAM" id="SSF51445">
    <property type="entry name" value="(Trans)glycosidases"/>
    <property type="match status" value="1"/>
</dbReference>
<dbReference type="AlphaFoldDB" id="A0A7M4DQG2"/>
<evidence type="ECO:0000313" key="5">
    <source>
        <dbReference type="Proteomes" id="UP000419743"/>
    </source>
</evidence>
<evidence type="ECO:0000256" key="2">
    <source>
        <dbReference type="ARBA" id="ARBA00023180"/>
    </source>
</evidence>
<keyword evidence="5" id="KW-1185">Reference proteome</keyword>
<dbReference type="InterPro" id="IPR006047">
    <property type="entry name" value="GH13_cat_dom"/>
</dbReference>
<comment type="caution">
    <text evidence="4">The sequence shown here is derived from an EMBL/GenBank/DDBJ whole genome shotgun (WGS) entry which is preliminary data.</text>
</comment>
<dbReference type="GO" id="GO:0008788">
    <property type="term" value="F:alpha,alpha-phosphotrehalase activity"/>
    <property type="evidence" value="ECO:0007669"/>
    <property type="project" value="UniProtKB-EC"/>
</dbReference>
<dbReference type="EC" id="3.2.1.93" evidence="4"/>
<dbReference type="Pfam" id="PF00128">
    <property type="entry name" value="Alpha-amylase"/>
    <property type="match status" value="1"/>
</dbReference>
<dbReference type="CDD" id="cd11332">
    <property type="entry name" value="AmyAc_OligoGlu_TS"/>
    <property type="match status" value="1"/>
</dbReference>
<name>A0A7M4DQG2_9MICO</name>
<gene>
    <name evidence="4" type="primary">treA</name>
    <name evidence="4" type="ORF">HALOF300_04400</name>
</gene>
<dbReference type="RefSeq" id="WP_156743016.1">
    <property type="nucleotide sequence ID" value="NZ_CACRYJ010000062.1"/>
</dbReference>
<sequence>MLIEDTPDVRTTLIHRADSPGGQWWRSAVIYQVYPRSFADSGGDGIGDLPGITARLGHLSRLGVDAVWLSPFYTSPQHDAGYDVADYRQVDPLFGTLEDADALLARARTLGLRVLVDLVPNHTSDEHAWFRAALPAPAGSPERARYIFRDGRGPDGAEAPNNWRSVFGGPAWTRVADADGTPGQWYLHLFDVHQPDLNWENEEVRAEFEAILRFWLDRGVDGFRVDVAHGLVKDQGFEDWAGHAEMIAGDDAGEEGVGPAPMWDQPGVHDIYRRWHEVLASYDGDRALVAEAWADTDEAMARYIRPDEMHQAFNFDFLCTEWSAPALKDSITEGLAACDSVGAPTTWVLSNHDVVRATSRLGLPATGKGPNGIGADDPQPDAELGARRARAAALLMFALPGSAYIYQGEELGLPEHTALPGDVRQDPAFWRSGYTEKGRDGCRVPLPWEADAPAFGFSPTGASWLPQPTAWAGFALDAQKGVAGSSYELFRKALRLRREFDLGTGSLAWVDGTWGPEQGLLVFTNRQVIVAVNLSDGPIPLPDGLDVILASGELRGELGHQALPADTAVWAVLED</sequence>
<keyword evidence="4" id="KW-0378">Hydrolase</keyword>
<dbReference type="InterPro" id="IPR045857">
    <property type="entry name" value="O16G_dom_2"/>
</dbReference>
<organism evidence="4 5">
    <name type="scientific">Occultella aeris</name>
    <dbReference type="NCBI Taxonomy" id="2761496"/>
    <lineage>
        <taxon>Bacteria</taxon>
        <taxon>Bacillati</taxon>
        <taxon>Actinomycetota</taxon>
        <taxon>Actinomycetes</taxon>
        <taxon>Micrococcales</taxon>
        <taxon>Ruaniaceae</taxon>
        <taxon>Occultella</taxon>
    </lineage>
</organism>
<dbReference type="GO" id="GO:0004556">
    <property type="term" value="F:alpha-amylase activity"/>
    <property type="evidence" value="ECO:0007669"/>
    <property type="project" value="TreeGrafter"/>
</dbReference>
<protein>
    <submittedName>
        <fullName evidence="4">Trehalose-6-phosphate hydrolase</fullName>
        <ecNumber evidence="4">3.2.1.93</ecNumber>
    </submittedName>
</protein>
<evidence type="ECO:0000313" key="4">
    <source>
        <dbReference type="EMBL" id="VZO39706.1"/>
    </source>
</evidence>
<reference evidence="4 5" key="1">
    <citation type="submission" date="2019-11" db="EMBL/GenBank/DDBJ databases">
        <authorList>
            <person name="Criscuolo A."/>
        </authorList>
    </citation>
    <scope>NUCLEOTIDE SEQUENCE [LARGE SCALE GENOMIC DNA]</scope>
    <source>
        <strain evidence="4">CIP111667</strain>
    </source>
</reference>
<comment type="similarity">
    <text evidence="1">Belongs to the glycosyl hydrolase 13 family.</text>
</comment>
<keyword evidence="2" id="KW-0325">Glycoprotein</keyword>
<dbReference type="FunFam" id="3.90.400.10:FF:000001">
    <property type="entry name" value="Maltase A3, isoform A"/>
    <property type="match status" value="1"/>
</dbReference>
<dbReference type="Gene3D" id="3.20.20.80">
    <property type="entry name" value="Glycosidases"/>
    <property type="match status" value="1"/>
</dbReference>
<dbReference type="PANTHER" id="PTHR10357:SF179">
    <property type="entry name" value="NEUTRAL AND BASIC AMINO ACID TRANSPORT PROTEIN RBAT"/>
    <property type="match status" value="1"/>
</dbReference>
<dbReference type="GO" id="GO:0009313">
    <property type="term" value="P:oligosaccharide catabolic process"/>
    <property type="evidence" value="ECO:0007669"/>
    <property type="project" value="TreeGrafter"/>
</dbReference>
<evidence type="ECO:0000256" key="1">
    <source>
        <dbReference type="ARBA" id="ARBA00008061"/>
    </source>
</evidence>
<dbReference type="Gene3D" id="3.90.400.10">
    <property type="entry name" value="Oligo-1,6-glucosidase, Domain 2"/>
    <property type="match status" value="1"/>
</dbReference>